<evidence type="ECO:0000313" key="2">
    <source>
        <dbReference type="Proteomes" id="UP000245626"/>
    </source>
</evidence>
<protein>
    <submittedName>
        <fullName evidence="1">Uncharacterized protein</fullName>
    </submittedName>
</protein>
<accession>A0ACD0NSY8</accession>
<sequence length="604" mass="66272">MNQQTQIYNYPIKRRLNKPLHPPDRSPPSPSTSSHLTAFPKEGEEVETTEEVGCPNRKRNRQYENRNFPVRPTCIADLLPWKQSTPPSRRRRRRDGFLIGEPSSSYHKDGIRTTTRTLTLNHSQPVPEFTTTAGFHVEDVDHFEQEDLFNTVGGVSEGDGIVRRDGQASFQFRSTIQQAQGQDEIVLFQPSTGSAARRALLAAGGGGFGFGGEDQVRTVDSDVAPQPPPSKRRRGLAGAIVDTALNAALYTGAVALTAFSIWSSWSSSSSSYHPSSLDGEEGLRGEGGGVEQDFGICREADGKVDDFVGGEGGGSGSGSARRKRLIPGGFGQEDETPSPPPLVQGDRMEEPNFRVGRSDDSALSSPSWNGSRTKRVYLSQGRRRRRTVFRSVKTFQPPSSPFPPSTATTIFDGFDPPIRQSSQTEEEEEEEMYKRFEERMKDLIRQGQAALESKAELDETEIQEENLLPPSPFSQSQLGDGDQALKEGRERFNFGNPSWTMEGQGLISERIPSGSERDEGLGKSMRFDSRSNFSEVASSSTSPLINRSFKSRIPRSVSSPRRLGGASSPSSFHQLRFGPDMSGEGKGGRGTGMNPSRSDGFFDS</sequence>
<evidence type="ECO:0000313" key="1">
    <source>
        <dbReference type="EMBL" id="PWN48904.1"/>
    </source>
</evidence>
<gene>
    <name evidence="1" type="ORF">IE53DRAFT_172653</name>
</gene>
<dbReference type="Proteomes" id="UP000245626">
    <property type="component" value="Unassembled WGS sequence"/>
</dbReference>
<organism evidence="1 2">
    <name type="scientific">Violaceomyces palustris</name>
    <dbReference type="NCBI Taxonomy" id="1673888"/>
    <lineage>
        <taxon>Eukaryota</taxon>
        <taxon>Fungi</taxon>
        <taxon>Dikarya</taxon>
        <taxon>Basidiomycota</taxon>
        <taxon>Ustilaginomycotina</taxon>
        <taxon>Ustilaginomycetes</taxon>
        <taxon>Violaceomycetales</taxon>
        <taxon>Violaceomycetaceae</taxon>
        <taxon>Violaceomyces</taxon>
    </lineage>
</organism>
<dbReference type="EMBL" id="KZ820126">
    <property type="protein sequence ID" value="PWN48904.1"/>
    <property type="molecule type" value="Genomic_DNA"/>
</dbReference>
<name>A0ACD0NSY8_9BASI</name>
<proteinExistence type="predicted"/>
<reference evidence="1 2" key="1">
    <citation type="journal article" date="2018" name="Mol. Biol. Evol.">
        <title>Broad Genomic Sampling Reveals a Smut Pathogenic Ancestry of the Fungal Clade Ustilaginomycotina.</title>
        <authorList>
            <person name="Kijpornyongpan T."/>
            <person name="Mondo S.J."/>
            <person name="Barry K."/>
            <person name="Sandor L."/>
            <person name="Lee J."/>
            <person name="Lipzen A."/>
            <person name="Pangilinan J."/>
            <person name="LaButti K."/>
            <person name="Hainaut M."/>
            <person name="Henrissat B."/>
            <person name="Grigoriev I.V."/>
            <person name="Spatafora J.W."/>
            <person name="Aime M.C."/>
        </authorList>
    </citation>
    <scope>NUCLEOTIDE SEQUENCE [LARGE SCALE GENOMIC DNA]</scope>
    <source>
        <strain evidence="1 2">SA 807</strain>
    </source>
</reference>
<keyword evidence="2" id="KW-1185">Reference proteome</keyword>